<dbReference type="NCBIfam" id="TIGR03362">
    <property type="entry name" value="VI_chp_7"/>
    <property type="match status" value="1"/>
</dbReference>
<dbReference type="Pfam" id="PF06812">
    <property type="entry name" value="ImpA_N"/>
    <property type="match status" value="1"/>
</dbReference>
<dbReference type="PANTHER" id="PTHR37024">
    <property type="entry name" value="TYPE VI SECRETION SYSTEM DUF2094 AND IMPA-RELATED DOMAIN PROTEIN"/>
    <property type="match status" value="1"/>
</dbReference>
<evidence type="ECO:0000313" key="3">
    <source>
        <dbReference type="Proteomes" id="UP000323671"/>
    </source>
</evidence>
<dbReference type="Proteomes" id="UP000323671">
    <property type="component" value="Chromosome"/>
</dbReference>
<gene>
    <name evidence="2" type="primary">vasJ</name>
    <name evidence="2" type="ORF">OTERR_28580</name>
</gene>
<keyword evidence="3" id="KW-1185">Reference proteome</keyword>
<dbReference type="Pfam" id="PF16989">
    <property type="entry name" value="T6SS_VasJ"/>
    <property type="match status" value="1"/>
</dbReference>
<dbReference type="KEGG" id="otr:OTERR_28580"/>
<evidence type="ECO:0000313" key="2">
    <source>
        <dbReference type="EMBL" id="QEL66334.1"/>
    </source>
</evidence>
<reference evidence="2 3" key="1">
    <citation type="submission" date="2017-07" db="EMBL/GenBank/DDBJ databases">
        <title>Complete genome sequence of Oryzomicrobium terrae TPP412.</title>
        <authorList>
            <person name="Chiu L.-W."/>
            <person name="Lo K.-J."/>
            <person name="Tsai Y.-M."/>
            <person name="Lin S.-S."/>
            <person name="Kuo C.-H."/>
            <person name="Liu C.-T."/>
        </authorList>
    </citation>
    <scope>NUCLEOTIDE SEQUENCE [LARGE SCALE GENOMIC DNA]</scope>
    <source>
        <strain evidence="2 3">TPP412</strain>
    </source>
</reference>
<dbReference type="PANTHER" id="PTHR37024:SF3">
    <property type="entry name" value="TYPE VI SECRETION SYSTEM PROTEIN TSSA"/>
    <property type="match status" value="1"/>
</dbReference>
<dbReference type="InterPro" id="IPR010657">
    <property type="entry name" value="ImpA_N"/>
</dbReference>
<dbReference type="RefSeq" id="WP_149426213.1">
    <property type="nucleotide sequence ID" value="NZ_CP022579.1"/>
</dbReference>
<name>A0A5C1EC64_9RHOO</name>
<accession>A0A5C1EC64</accession>
<evidence type="ECO:0000259" key="1">
    <source>
        <dbReference type="Pfam" id="PF06812"/>
    </source>
</evidence>
<organism evidence="2 3">
    <name type="scientific">Oryzomicrobium terrae</name>
    <dbReference type="NCBI Taxonomy" id="1735038"/>
    <lineage>
        <taxon>Bacteria</taxon>
        <taxon>Pseudomonadati</taxon>
        <taxon>Pseudomonadota</taxon>
        <taxon>Betaproteobacteria</taxon>
        <taxon>Rhodocyclales</taxon>
        <taxon>Rhodocyclaceae</taxon>
        <taxon>Oryzomicrobium</taxon>
    </lineage>
</organism>
<dbReference type="InterPro" id="IPR017739">
    <property type="entry name" value="T6SS-assoc_VCA0119"/>
</dbReference>
<dbReference type="EMBL" id="CP022579">
    <property type="protein sequence ID" value="QEL66334.1"/>
    <property type="molecule type" value="Genomic_DNA"/>
</dbReference>
<dbReference type="AlphaFoldDB" id="A0A5C1EC64"/>
<feature type="domain" description="ImpA N-terminal" evidence="1">
    <location>
        <begin position="18"/>
        <end position="122"/>
    </location>
</feature>
<protein>
    <submittedName>
        <fullName evidence="2">Type VI secretion system protein VasJ</fullName>
    </submittedName>
</protein>
<proteinExistence type="predicted"/>
<sequence>MEINLYADLGTRDIAGGAGRDVRDEPEFESLQAEIGKLSSPTASGTVDWAQVEALAKALLADKGKDMLVAAYLAGAALQQRGLSGLADGLGVLADMVPRYWETLFPPLQRLRGRRNSLLWLIDRIQVHAAEHDWSGGPPQVPELVARLESSLKVLDGFLGEKDEEGPSLRPVLTLLRGIPLLPVPDEVPQTVASTVTPTVVPATTSDGTTATPAPIAPVQPVTAAFSVAPGDDVEQALEQMCRRSGEIADVLLQASLADARAYRLKRQAVWGSLDNPPPAQGGATRIPSPPEQVITVCDRLLASQSDEGLVQFAEGQLTVSPFWLDLNRICCQALERMGAAYAAATAEVSGETARLLARFPGLEVLTFADGRPFADAETRAWLGSLASAGEGERIAPDPLAGVLAQARRWVAEGDPAAAAAVLQEILQTSVTPLQRLRVHIQLCQLLLTSRLVANLPSFAQVIVDTIDRHHLDEWEPALALDGLQVAYQVFVQAQRERAEALLARIVKLDMGAAVKLAAS</sequence>